<dbReference type="Pfam" id="PF13859">
    <property type="entry name" value="BNR_3"/>
    <property type="match status" value="1"/>
</dbReference>
<evidence type="ECO:0000256" key="2">
    <source>
        <dbReference type="SAM" id="Phobius"/>
    </source>
</evidence>
<dbReference type="VEuPathDB" id="TriTrypDB:TcG_11832"/>
<dbReference type="VEuPathDB" id="TriTrypDB:C3747_88g188"/>
<evidence type="ECO:0000313" key="5">
    <source>
        <dbReference type="EMBL" id="PWU90469.1"/>
    </source>
</evidence>
<dbReference type="VEuPathDB" id="TriTrypDB:TcCLB.504787.40"/>
<dbReference type="VEuPathDB" id="TriTrypDB:TcCLB.510047.80"/>
<dbReference type="InterPro" id="IPR013320">
    <property type="entry name" value="ConA-like_dom_sf"/>
</dbReference>
<dbReference type="InterPro" id="IPR011040">
    <property type="entry name" value="Sialidase"/>
</dbReference>
<feature type="compositionally biased region" description="Polar residues" evidence="1">
    <location>
        <begin position="848"/>
        <end position="860"/>
    </location>
</feature>
<dbReference type="VEuPathDB" id="TriTrypDB:TcYC6_0130520"/>
<dbReference type="VEuPathDB" id="TriTrypDB:BCY84_09072"/>
<dbReference type="Gene3D" id="2.60.120.200">
    <property type="match status" value="1"/>
</dbReference>
<feature type="compositionally biased region" description="Polar residues" evidence="1">
    <location>
        <begin position="777"/>
        <end position="788"/>
    </location>
</feature>
<feature type="compositionally biased region" description="Polar residues" evidence="1">
    <location>
        <begin position="881"/>
        <end position="891"/>
    </location>
</feature>
<organism evidence="5 6">
    <name type="scientific">Trypanosoma cruzi</name>
    <dbReference type="NCBI Taxonomy" id="5693"/>
    <lineage>
        <taxon>Eukaryota</taxon>
        <taxon>Discoba</taxon>
        <taxon>Euglenozoa</taxon>
        <taxon>Kinetoplastea</taxon>
        <taxon>Metakinetoplastina</taxon>
        <taxon>Trypanosomatida</taxon>
        <taxon>Trypanosomatidae</taxon>
        <taxon>Trypanosoma</taxon>
        <taxon>Schizotrypanum</taxon>
    </lineage>
</organism>
<dbReference type="SUPFAM" id="SSF50939">
    <property type="entry name" value="Sialidases"/>
    <property type="match status" value="1"/>
</dbReference>
<dbReference type="VEuPathDB" id="TriTrypDB:Tc_MARK_3959"/>
<accession>A0A2V2V281</accession>
<dbReference type="VEuPathDB" id="TriTrypDB:TcCL_Unassigned00997"/>
<dbReference type="Pfam" id="PF22925">
    <property type="entry name" value="TS_C"/>
    <property type="match status" value="1"/>
</dbReference>
<dbReference type="VEuPathDB" id="TriTrypDB:C4B63_50g167"/>
<dbReference type="EMBL" id="PRFA01000050">
    <property type="protein sequence ID" value="PWU90469.1"/>
    <property type="molecule type" value="Genomic_DNA"/>
</dbReference>
<dbReference type="VEuPathDB" id="TriTrypDB:TCSYLVIO_009849"/>
<evidence type="ECO:0000259" key="4">
    <source>
        <dbReference type="Pfam" id="PF22925"/>
    </source>
</evidence>
<dbReference type="InterPro" id="IPR036278">
    <property type="entry name" value="Sialidase_sf"/>
</dbReference>
<feature type="compositionally biased region" description="Low complexity" evidence="1">
    <location>
        <begin position="798"/>
        <end position="809"/>
    </location>
</feature>
<feature type="compositionally biased region" description="Low complexity" evidence="1">
    <location>
        <begin position="762"/>
        <end position="776"/>
    </location>
</feature>
<dbReference type="VEuPathDB" id="TriTrypDB:TcBrA4_0142480"/>
<feature type="compositionally biased region" description="Basic and acidic residues" evidence="1">
    <location>
        <begin position="25"/>
        <end position="34"/>
    </location>
</feature>
<gene>
    <name evidence="5" type="ORF">C4B63_50g167</name>
</gene>
<dbReference type="InterPro" id="IPR021287">
    <property type="entry name" value="Trans-sialidase_CS"/>
</dbReference>
<feature type="region of interest" description="Disordered" evidence="1">
    <location>
        <begin position="746"/>
        <end position="941"/>
    </location>
</feature>
<dbReference type="CDD" id="cd15482">
    <property type="entry name" value="Sialidase_non-viral"/>
    <property type="match status" value="1"/>
</dbReference>
<keyword evidence="2" id="KW-0812">Transmembrane</keyword>
<dbReference type="InterPro" id="IPR008377">
    <property type="entry name" value="Sialidase_trypan"/>
</dbReference>
<dbReference type="PRINTS" id="PR01803">
    <property type="entry name" value="TCSIALIDASE"/>
</dbReference>
<feature type="domain" description="Sialidase" evidence="3">
    <location>
        <begin position="95"/>
        <end position="452"/>
    </location>
</feature>
<dbReference type="SUPFAM" id="SSF49899">
    <property type="entry name" value="Concanavalin A-like lectins/glucanases"/>
    <property type="match status" value="1"/>
</dbReference>
<evidence type="ECO:0000313" key="6">
    <source>
        <dbReference type="Proteomes" id="UP000246121"/>
    </source>
</evidence>
<feature type="compositionally biased region" description="Polar residues" evidence="1">
    <location>
        <begin position="816"/>
        <end position="839"/>
    </location>
</feature>
<dbReference type="GO" id="GO:0004308">
    <property type="term" value="F:exo-alpha-sialidase activity"/>
    <property type="evidence" value="ECO:0007669"/>
    <property type="project" value="InterPro"/>
</dbReference>
<feature type="region of interest" description="Disordered" evidence="1">
    <location>
        <begin position="1"/>
        <end position="38"/>
    </location>
</feature>
<dbReference type="VEuPathDB" id="TriTrypDB:TcCLB.511625.130"/>
<feature type="compositionally biased region" description="Low complexity" evidence="1">
    <location>
        <begin position="917"/>
        <end position="934"/>
    </location>
</feature>
<feature type="transmembrane region" description="Helical" evidence="2">
    <location>
        <begin position="43"/>
        <end position="64"/>
    </location>
</feature>
<comment type="caution">
    <text evidence="5">The sequence shown here is derived from an EMBL/GenBank/DDBJ whole genome shotgun (WGS) entry which is preliminary data.</text>
</comment>
<dbReference type="Proteomes" id="UP000246121">
    <property type="component" value="Unassembled WGS sequence"/>
</dbReference>
<feature type="compositionally biased region" description="Low complexity" evidence="1">
    <location>
        <begin position="862"/>
        <end position="873"/>
    </location>
</feature>
<dbReference type="VEuPathDB" id="TriTrypDB:TcG_11833"/>
<keyword evidence="2" id="KW-0472">Membrane</keyword>
<protein>
    <submittedName>
        <fullName evidence="5">Putative trans-sialidase, Group V</fullName>
    </submittedName>
</protein>
<dbReference type="VEuPathDB" id="TriTrypDB:TCSYLVIO_008434"/>
<dbReference type="VEuPathDB" id="TriTrypDB:TCDM_12521"/>
<dbReference type="AlphaFoldDB" id="A0A2V2V281"/>
<proteinExistence type="predicted"/>
<evidence type="ECO:0000259" key="3">
    <source>
        <dbReference type="Pfam" id="PF13859"/>
    </source>
</evidence>
<feature type="compositionally biased region" description="Basic and acidic residues" evidence="1">
    <location>
        <begin position="904"/>
        <end position="913"/>
    </location>
</feature>
<dbReference type="Pfam" id="PF11052">
    <property type="entry name" value="Tr-sialidase_C"/>
    <property type="match status" value="1"/>
</dbReference>
<evidence type="ECO:0000256" key="1">
    <source>
        <dbReference type="SAM" id="MobiDB-lite"/>
    </source>
</evidence>
<keyword evidence="2" id="KW-1133">Transmembrane helix</keyword>
<feature type="domain" description="Trans-sialidase C-terminal" evidence="4">
    <location>
        <begin position="516"/>
        <end position="732"/>
    </location>
</feature>
<dbReference type="InterPro" id="IPR055239">
    <property type="entry name" value="TS_C"/>
</dbReference>
<reference evidence="5 6" key="1">
    <citation type="journal article" date="2018" name="Microb. Genom.">
        <title>Expanding an expanded genome: long-read sequencing of Trypanosoma cruzi.</title>
        <authorList>
            <person name="Berna L."/>
            <person name="Rodriguez M."/>
            <person name="Chiribao M.L."/>
            <person name="Parodi-Talice A."/>
            <person name="Pita S."/>
            <person name="Rijo G."/>
            <person name="Alvarez-Valin F."/>
            <person name="Robello C."/>
        </authorList>
    </citation>
    <scope>NUCLEOTIDE SEQUENCE [LARGE SCALE GENOMIC DNA]</scope>
    <source>
        <strain evidence="5 6">Dm28c</strain>
    </source>
</reference>
<name>A0A2V2V281_TRYCR</name>
<dbReference type="Gene3D" id="2.120.10.10">
    <property type="match status" value="1"/>
</dbReference>
<sequence length="960" mass="102116">MHSRVAAVKAPRTHNRRRVTGSSGRRREGGESEPQRPNMSRRVFTFAALFIVMMCCSTCGAAQAEDTSSASGFSPEKLFHWRGTKDGEAVSSLRVPSLVEMNGDVFAVAEAQCTGTGGCVFSGIASEFLSLTDKEPKGLDKSKLKTQVLVNRSSGGEQCPSQTAVLTGTQRVKKLYVRRPTTVVKGSDIYMLAGNYSWTYGDNADSVFQCGLLLVKGNINNEEGSSNKRILWKDTYDLPWISNGRQEQSWTQLIGGGGSGIKIKGDSLLFPLEGTKKEDGKAVSLIMYSSDTEGWTVSREMSADGCSDPSVVEWEKDKLMMMTACDDGRRRVYEFTLTESWTEALGTLSRVWGNKKGAKGVRSGFITATIDGEDNRNVMLVTLPVYAKTESGENGRENVEKGVLHLWLTDNTHIVDIGPVSEKDEDVAASALLYKSGESTTDGNEELIALYEKKKVGGEKPSPGMVSVRLTEQLQRVKKVLATWKEVDKRVSGLCPSESAVQGPSPESACSNTVKITAGLVGFLSGNFSDGTWRDEYLGVNATVKGKKEGASAGVAEKAESSDGVKFRGAWAEWPVGEQGENQLYHFANYNFTLVATVSIDGEPKEGDTSIPVVGAKMNDDDKTVLLGLSYENGGKWKLVCRGGTNTGDQSVTLATETKQHVVILLRNGSQGSAYVDGVRVGNAQCKLETTNSKGISHFYIGGDGGEKGDSASQEVHVSVKNVLLYNRPLDDTEMTALKTKLSISKAKDAKTVKEGTPQEASEPVTLETETTSTLVGQQQNEQGSLRTSENEDSGGLSTSTVSSVTPSPAAKESDNQSASGTSPEGHSNVDVDSSSDEGQTVDAETGETVQRDGTQQPSVGTPAAADTNAPTAEIMAHDGTTVTPEVSVSSGEDGETTGGTDGQKGEDTHAQDGEVNAAALSSSLGNSSQGTNSDAGTVRGRRVPSLPLLLLGLWGFAAL</sequence>